<accession>A0A3N9U7B8</accession>
<gene>
    <name evidence="1" type="ORF">EBB45_18040</name>
</gene>
<dbReference type="Proteomes" id="UP000274033">
    <property type="component" value="Unassembled WGS sequence"/>
</dbReference>
<evidence type="ECO:0000313" key="2">
    <source>
        <dbReference type="Proteomes" id="UP000274033"/>
    </source>
</evidence>
<protein>
    <submittedName>
        <fullName evidence="1">Uncharacterized protein</fullName>
    </submittedName>
</protein>
<organism evidence="1 2">
    <name type="scientific">Lysinibacillus composti</name>
    <dbReference type="NCBI Taxonomy" id="720633"/>
    <lineage>
        <taxon>Bacteria</taxon>
        <taxon>Bacillati</taxon>
        <taxon>Bacillota</taxon>
        <taxon>Bacilli</taxon>
        <taxon>Bacillales</taxon>
        <taxon>Bacillaceae</taxon>
        <taxon>Lysinibacillus</taxon>
    </lineage>
</organism>
<evidence type="ECO:0000313" key="1">
    <source>
        <dbReference type="EMBL" id="RQW72405.1"/>
    </source>
</evidence>
<dbReference type="AlphaFoldDB" id="A0A3N9U7B8"/>
<sequence length="102" mass="12081">MSNLKMVVESTPINVSHDTYRRECRYTRGLHIPLQDFQSILENMCPEIKLYFDFHNPGKQIQQGTYLNGHSGLAKSIKNYYEQLKNDLDRFYNGQDFYVKII</sequence>
<dbReference type="RefSeq" id="WP_124766745.1">
    <property type="nucleotide sequence ID" value="NZ_JAFBDY010000026.1"/>
</dbReference>
<dbReference type="OrthoDB" id="2735071at2"/>
<keyword evidence="2" id="KW-1185">Reference proteome</keyword>
<dbReference type="EMBL" id="RRCT01000026">
    <property type="protein sequence ID" value="RQW72405.1"/>
    <property type="molecule type" value="Genomic_DNA"/>
</dbReference>
<reference evidence="1 2" key="1">
    <citation type="journal article" date="2013" name="J. Microbiol.">
        <title>Lysinibacillus chungkukjangi sp. nov., isolated from Chungkukjang, Korean fermented soybean food.</title>
        <authorList>
            <person name="Kim S.J."/>
            <person name="Jang Y.H."/>
            <person name="Hamada M."/>
            <person name="Ahn J.H."/>
            <person name="Weon H.Y."/>
            <person name="Suzuki K."/>
            <person name="Whang K.S."/>
            <person name="Kwon S.W."/>
        </authorList>
    </citation>
    <scope>NUCLEOTIDE SEQUENCE [LARGE SCALE GENOMIC DNA]</scope>
    <source>
        <strain evidence="1 2">MCCC 1A12701</strain>
    </source>
</reference>
<name>A0A3N9U7B8_9BACI</name>
<comment type="caution">
    <text evidence="1">The sequence shown here is derived from an EMBL/GenBank/DDBJ whole genome shotgun (WGS) entry which is preliminary data.</text>
</comment>
<proteinExistence type="predicted"/>